<evidence type="ECO:0000256" key="1">
    <source>
        <dbReference type="SAM" id="Phobius"/>
    </source>
</evidence>
<evidence type="ECO:0000313" key="2">
    <source>
        <dbReference type="EMBL" id="KKL71479.1"/>
    </source>
</evidence>
<feature type="transmembrane region" description="Helical" evidence="1">
    <location>
        <begin position="109"/>
        <end position="126"/>
    </location>
</feature>
<gene>
    <name evidence="2" type="ORF">LCGC14_2094520</name>
</gene>
<keyword evidence="1" id="KW-0812">Transmembrane</keyword>
<organism evidence="2">
    <name type="scientific">marine sediment metagenome</name>
    <dbReference type="NCBI Taxonomy" id="412755"/>
    <lineage>
        <taxon>unclassified sequences</taxon>
        <taxon>metagenomes</taxon>
        <taxon>ecological metagenomes</taxon>
    </lineage>
</organism>
<protein>
    <submittedName>
        <fullName evidence="2">Uncharacterized protein</fullName>
    </submittedName>
</protein>
<dbReference type="EMBL" id="LAZR01025582">
    <property type="protein sequence ID" value="KKL71479.1"/>
    <property type="molecule type" value="Genomic_DNA"/>
</dbReference>
<reference evidence="2" key="1">
    <citation type="journal article" date="2015" name="Nature">
        <title>Complex archaea that bridge the gap between prokaryotes and eukaryotes.</title>
        <authorList>
            <person name="Spang A."/>
            <person name="Saw J.H."/>
            <person name="Jorgensen S.L."/>
            <person name="Zaremba-Niedzwiedzka K."/>
            <person name="Martijn J."/>
            <person name="Lind A.E."/>
            <person name="van Eijk R."/>
            <person name="Schleper C."/>
            <person name="Guy L."/>
            <person name="Ettema T.J."/>
        </authorList>
    </citation>
    <scope>NUCLEOTIDE SEQUENCE</scope>
</reference>
<sequence length="127" mass="14120">MNWFIFIAGIIAAMTVVGHFTVGRKDFLVPLLDSSIDDVPKKVLHCVFHYISAFLVISTLALLAVGAGVKFKSGYTLLVDFIAIHYATFAVIQLVIALRSKIPKPAFKLFQWIFFSLTAIFAWLGIL</sequence>
<comment type="caution">
    <text evidence="2">The sequence shown here is derived from an EMBL/GenBank/DDBJ whole genome shotgun (WGS) entry which is preliminary data.</text>
</comment>
<keyword evidence="1" id="KW-0472">Membrane</keyword>
<name>A0A0F9EC00_9ZZZZ</name>
<accession>A0A0F9EC00</accession>
<proteinExistence type="predicted"/>
<feature type="transmembrane region" description="Helical" evidence="1">
    <location>
        <begin position="43"/>
        <end position="69"/>
    </location>
</feature>
<feature type="transmembrane region" description="Helical" evidence="1">
    <location>
        <begin position="75"/>
        <end position="97"/>
    </location>
</feature>
<dbReference type="AlphaFoldDB" id="A0A0F9EC00"/>
<feature type="transmembrane region" description="Helical" evidence="1">
    <location>
        <begin position="6"/>
        <end position="22"/>
    </location>
</feature>
<keyword evidence="1" id="KW-1133">Transmembrane helix</keyword>